<evidence type="ECO:0000256" key="6">
    <source>
        <dbReference type="ARBA" id="ARBA00023098"/>
    </source>
</evidence>
<comment type="catalytic activity">
    <reaction evidence="1">
        <text>a fatty acyl-[ACP] + phosphate = an acyl phosphate + holo-[ACP]</text>
        <dbReference type="Rhea" id="RHEA:42292"/>
        <dbReference type="Rhea" id="RHEA-COMP:9685"/>
        <dbReference type="Rhea" id="RHEA-COMP:14125"/>
        <dbReference type="ChEBI" id="CHEBI:43474"/>
        <dbReference type="ChEBI" id="CHEBI:59918"/>
        <dbReference type="ChEBI" id="CHEBI:64479"/>
        <dbReference type="ChEBI" id="CHEBI:138651"/>
        <dbReference type="EC" id="2.3.1.274"/>
    </reaction>
</comment>
<dbReference type="GO" id="GO:0008654">
    <property type="term" value="P:phospholipid biosynthetic process"/>
    <property type="evidence" value="ECO:0007669"/>
    <property type="project" value="UniProtKB-KW"/>
</dbReference>
<dbReference type="EMBL" id="UINC01174787">
    <property type="protein sequence ID" value="SVD81086.1"/>
    <property type="molecule type" value="Genomic_DNA"/>
</dbReference>
<keyword evidence="5" id="KW-0808">Transferase</keyword>
<keyword evidence="6" id="KW-0443">Lipid metabolism</keyword>
<keyword evidence="3" id="KW-0963">Cytoplasm</keyword>
<evidence type="ECO:0000256" key="8">
    <source>
        <dbReference type="ARBA" id="ARBA00023264"/>
    </source>
</evidence>
<dbReference type="PANTHER" id="PTHR30100:SF1">
    <property type="entry name" value="PHOSPHATE ACYLTRANSFERASE"/>
    <property type="match status" value="1"/>
</dbReference>
<dbReference type="EC" id="2.3.1.274" evidence="9"/>
<gene>
    <name evidence="11" type="ORF">METZ01_LOCUS433940</name>
</gene>
<dbReference type="PANTHER" id="PTHR30100">
    <property type="entry name" value="FATTY ACID/PHOSPHOLIPID SYNTHESIS PROTEIN PLSX"/>
    <property type="match status" value="1"/>
</dbReference>
<evidence type="ECO:0000256" key="7">
    <source>
        <dbReference type="ARBA" id="ARBA00023209"/>
    </source>
</evidence>
<evidence type="ECO:0000256" key="2">
    <source>
        <dbReference type="ARBA" id="ARBA00004496"/>
    </source>
</evidence>
<sequence length="89" mass="9867">MSKVITIAVDGMGGDGSPKKIIDGISHHYSNNKETFYKIFGDKNMIQKVIPKNLKKESFEIIHTNEIVEGTDTPLAAAKRGKNTSMWMA</sequence>
<reference evidence="11" key="1">
    <citation type="submission" date="2018-05" db="EMBL/GenBank/DDBJ databases">
        <authorList>
            <person name="Lanie J.A."/>
            <person name="Ng W.-L."/>
            <person name="Kazmierczak K.M."/>
            <person name="Andrzejewski T.M."/>
            <person name="Davidsen T.M."/>
            <person name="Wayne K.J."/>
            <person name="Tettelin H."/>
            <person name="Glass J.I."/>
            <person name="Rusch D."/>
            <person name="Podicherti R."/>
            <person name="Tsui H.-C.T."/>
            <person name="Winkler M.E."/>
        </authorList>
    </citation>
    <scope>NUCLEOTIDE SEQUENCE</scope>
</reference>
<comment type="subcellular location">
    <subcellularLocation>
        <location evidence="2">Cytoplasm</location>
    </subcellularLocation>
</comment>
<evidence type="ECO:0000256" key="5">
    <source>
        <dbReference type="ARBA" id="ARBA00022679"/>
    </source>
</evidence>
<dbReference type="SUPFAM" id="SSF53659">
    <property type="entry name" value="Isocitrate/Isopropylmalate dehydrogenase-like"/>
    <property type="match status" value="1"/>
</dbReference>
<protein>
    <recommendedName>
        <fullName evidence="9">phosphate acyltransferase</fullName>
        <ecNumber evidence="9">2.3.1.274</ecNumber>
    </recommendedName>
</protein>
<dbReference type="Pfam" id="PF02504">
    <property type="entry name" value="FA_synthesis"/>
    <property type="match status" value="1"/>
</dbReference>
<dbReference type="GO" id="GO:0005737">
    <property type="term" value="C:cytoplasm"/>
    <property type="evidence" value="ECO:0007669"/>
    <property type="project" value="UniProtKB-SubCell"/>
</dbReference>
<dbReference type="AlphaFoldDB" id="A0A382YCP9"/>
<organism evidence="11">
    <name type="scientific">marine metagenome</name>
    <dbReference type="NCBI Taxonomy" id="408172"/>
    <lineage>
        <taxon>unclassified sequences</taxon>
        <taxon>metagenomes</taxon>
        <taxon>ecological metagenomes</taxon>
    </lineage>
</organism>
<comment type="subunit">
    <text evidence="10">Homodimer. Probably interacts with PlsY.</text>
</comment>
<dbReference type="InterPro" id="IPR012281">
    <property type="entry name" value="Phospholipid_synth_PlsX-like"/>
</dbReference>
<evidence type="ECO:0000313" key="11">
    <source>
        <dbReference type="EMBL" id="SVD81086.1"/>
    </source>
</evidence>
<dbReference type="GO" id="GO:0006633">
    <property type="term" value="P:fatty acid biosynthetic process"/>
    <property type="evidence" value="ECO:0007669"/>
    <property type="project" value="InterPro"/>
</dbReference>
<keyword evidence="4" id="KW-0444">Lipid biosynthesis</keyword>
<keyword evidence="7" id="KW-0594">Phospholipid biosynthesis</keyword>
<name>A0A382YCP9_9ZZZZ</name>
<proteinExistence type="predicted"/>
<dbReference type="GO" id="GO:0043811">
    <property type="term" value="F:phosphate:acyl-[acyl carrier protein] acyltransferase activity"/>
    <property type="evidence" value="ECO:0007669"/>
    <property type="project" value="UniProtKB-EC"/>
</dbReference>
<evidence type="ECO:0000256" key="3">
    <source>
        <dbReference type="ARBA" id="ARBA00022490"/>
    </source>
</evidence>
<keyword evidence="8" id="KW-1208">Phospholipid metabolism</keyword>
<evidence type="ECO:0000256" key="9">
    <source>
        <dbReference type="ARBA" id="ARBA00024069"/>
    </source>
</evidence>
<feature type="non-terminal residue" evidence="11">
    <location>
        <position position="89"/>
    </location>
</feature>
<accession>A0A382YCP9</accession>
<dbReference type="Gene3D" id="3.40.718.10">
    <property type="entry name" value="Isopropylmalate Dehydrogenase"/>
    <property type="match status" value="1"/>
</dbReference>
<evidence type="ECO:0000256" key="10">
    <source>
        <dbReference type="ARBA" id="ARBA00046608"/>
    </source>
</evidence>
<evidence type="ECO:0000256" key="4">
    <source>
        <dbReference type="ARBA" id="ARBA00022516"/>
    </source>
</evidence>
<dbReference type="InterPro" id="IPR003664">
    <property type="entry name" value="FA_synthesis"/>
</dbReference>
<evidence type="ECO:0000256" key="1">
    <source>
        <dbReference type="ARBA" id="ARBA00001232"/>
    </source>
</evidence>